<dbReference type="PROSITE" id="PS51194">
    <property type="entry name" value="HELICASE_CTER"/>
    <property type="match status" value="1"/>
</dbReference>
<dbReference type="InterPro" id="IPR027417">
    <property type="entry name" value="P-loop_NTPase"/>
</dbReference>
<organism evidence="6 7">
    <name type="scientific">Fusarium oligoseptatum</name>
    <dbReference type="NCBI Taxonomy" id="2604345"/>
    <lineage>
        <taxon>Eukaryota</taxon>
        <taxon>Fungi</taxon>
        <taxon>Dikarya</taxon>
        <taxon>Ascomycota</taxon>
        <taxon>Pezizomycotina</taxon>
        <taxon>Sordariomycetes</taxon>
        <taxon>Hypocreomycetidae</taxon>
        <taxon>Hypocreales</taxon>
        <taxon>Nectriaceae</taxon>
        <taxon>Fusarium</taxon>
        <taxon>Fusarium solani species complex</taxon>
    </lineage>
</organism>
<protein>
    <recommendedName>
        <fullName evidence="3">DNA 3'-5' helicase</fullName>
        <ecNumber evidence="3">5.6.2.4</ecNumber>
    </recommendedName>
</protein>
<comment type="caution">
    <text evidence="6">The sequence shown here is derived from an EMBL/GenBank/DDBJ whole genome shotgun (WGS) entry which is preliminary data.</text>
</comment>
<accession>A0A428RSG1</accession>
<dbReference type="EC" id="5.6.2.4" evidence="3"/>
<feature type="non-terminal residue" evidence="6">
    <location>
        <position position="274"/>
    </location>
</feature>
<proteinExistence type="inferred from homology"/>
<feature type="compositionally biased region" description="Acidic residues" evidence="4">
    <location>
        <begin position="19"/>
        <end position="30"/>
    </location>
</feature>
<name>A0A428RSG1_9HYPO</name>
<evidence type="ECO:0000256" key="2">
    <source>
        <dbReference type="ARBA" id="ARBA00034617"/>
    </source>
</evidence>
<evidence type="ECO:0000313" key="7">
    <source>
        <dbReference type="Proteomes" id="UP000287144"/>
    </source>
</evidence>
<dbReference type="GO" id="GO:0005694">
    <property type="term" value="C:chromosome"/>
    <property type="evidence" value="ECO:0007669"/>
    <property type="project" value="TreeGrafter"/>
</dbReference>
<dbReference type="GO" id="GO:0009378">
    <property type="term" value="F:four-way junction helicase activity"/>
    <property type="evidence" value="ECO:0007669"/>
    <property type="project" value="TreeGrafter"/>
</dbReference>
<gene>
    <name evidence="6" type="ORF">CEP52_017373</name>
</gene>
<evidence type="ECO:0000313" key="6">
    <source>
        <dbReference type="EMBL" id="RSL80517.1"/>
    </source>
</evidence>
<feature type="compositionally biased region" description="Basic and acidic residues" evidence="4">
    <location>
        <begin position="265"/>
        <end position="274"/>
    </location>
</feature>
<keyword evidence="7" id="KW-1185">Reference proteome</keyword>
<comment type="similarity">
    <text evidence="1">Belongs to the helicase family. RecQ subfamily.</text>
</comment>
<dbReference type="EMBL" id="NKCK01000525">
    <property type="protein sequence ID" value="RSL80517.1"/>
    <property type="molecule type" value="Genomic_DNA"/>
</dbReference>
<dbReference type="GO" id="GO:0000724">
    <property type="term" value="P:double-strand break repair via homologous recombination"/>
    <property type="evidence" value="ECO:0007669"/>
    <property type="project" value="TreeGrafter"/>
</dbReference>
<dbReference type="PANTHER" id="PTHR13710">
    <property type="entry name" value="DNA HELICASE RECQ FAMILY MEMBER"/>
    <property type="match status" value="1"/>
</dbReference>
<feature type="region of interest" description="Disordered" evidence="4">
    <location>
        <begin position="1"/>
        <end position="30"/>
    </location>
</feature>
<evidence type="ECO:0000256" key="3">
    <source>
        <dbReference type="ARBA" id="ARBA00034808"/>
    </source>
</evidence>
<dbReference type="STRING" id="1325735.A0A428RSG1"/>
<dbReference type="SUPFAM" id="SSF52540">
    <property type="entry name" value="P-loop containing nucleoside triphosphate hydrolases"/>
    <property type="match status" value="1"/>
</dbReference>
<dbReference type="InterPro" id="IPR001650">
    <property type="entry name" value="Helicase_C-like"/>
</dbReference>
<dbReference type="PANTHER" id="PTHR13710:SF154">
    <property type="entry name" value="RECQ HELICASE, PUTATIVE (AFU_ORTHOLOGUE AFUA_6G14720)-RELATED"/>
    <property type="match status" value="1"/>
</dbReference>
<comment type="catalytic activity">
    <reaction evidence="2">
        <text>Couples ATP hydrolysis with the unwinding of duplex DNA by translocating in the 3'-5' direction.</text>
        <dbReference type="EC" id="5.6.2.4"/>
    </reaction>
</comment>
<reference evidence="6 7" key="1">
    <citation type="submission" date="2017-06" db="EMBL/GenBank/DDBJ databases">
        <title>Comparative genomic analysis of Ambrosia Fusariam Clade fungi.</title>
        <authorList>
            <person name="Stajich J.E."/>
            <person name="Carrillo J."/>
            <person name="Kijimoto T."/>
            <person name="Eskalen A."/>
            <person name="O'Donnell K."/>
            <person name="Kasson M."/>
        </authorList>
    </citation>
    <scope>NUCLEOTIDE SEQUENCE [LARGE SCALE GENOMIC DNA]</scope>
    <source>
        <strain evidence="6 7">NRRL62579</strain>
    </source>
</reference>
<dbReference type="GO" id="GO:0005737">
    <property type="term" value="C:cytoplasm"/>
    <property type="evidence" value="ECO:0007669"/>
    <property type="project" value="TreeGrafter"/>
</dbReference>
<dbReference type="Gene3D" id="3.40.50.300">
    <property type="entry name" value="P-loop containing nucleotide triphosphate hydrolases"/>
    <property type="match status" value="1"/>
</dbReference>
<evidence type="ECO:0000256" key="4">
    <source>
        <dbReference type="SAM" id="MobiDB-lite"/>
    </source>
</evidence>
<feature type="region of interest" description="Disordered" evidence="4">
    <location>
        <begin position="245"/>
        <end position="274"/>
    </location>
</feature>
<sequence length="274" mass="30775">MRWKITSGGSVRDNREGEGEGGGDGDVGEDEEVVERACEVVRQWTGAHGEGKVIVYGGTIRRVQMVSDRLGCVGYWRGVGNLAEKARRLLEWMSSNGGEGGWITATDESVLGIDDGNVGLVVHVGMPQTLETFARESGQGGRGGQKSESVVVIRRAWLEQQVEKRWEQQRQGKEDEREWEWEWDAVEFVEGKCCRRQVLDQNMGGNIDRVGCVDEEEMCDVCEARQMEREIADRRDEMGIVDIDEGSGADTEAAQGYQRGRRDYHKLADSDWRE</sequence>
<dbReference type="GO" id="GO:0043138">
    <property type="term" value="F:3'-5' DNA helicase activity"/>
    <property type="evidence" value="ECO:0007669"/>
    <property type="project" value="UniProtKB-EC"/>
</dbReference>
<feature type="domain" description="Helicase C-terminal" evidence="5">
    <location>
        <begin position="33"/>
        <end position="184"/>
    </location>
</feature>
<dbReference type="AlphaFoldDB" id="A0A428RSG1"/>
<dbReference type="Proteomes" id="UP000287144">
    <property type="component" value="Unassembled WGS sequence"/>
</dbReference>
<evidence type="ECO:0000259" key="5">
    <source>
        <dbReference type="PROSITE" id="PS51194"/>
    </source>
</evidence>
<evidence type="ECO:0000256" key="1">
    <source>
        <dbReference type="ARBA" id="ARBA00005446"/>
    </source>
</evidence>